<name>A0A1E7ZGU5_9ALTE</name>
<accession>A0A1E7ZGU5</accession>
<evidence type="ECO:0000313" key="1">
    <source>
        <dbReference type="EMBL" id="OFC72753.1"/>
    </source>
</evidence>
<organism evidence="1 2">
    <name type="scientific">Alteromonas confluentis</name>
    <dbReference type="NCBI Taxonomy" id="1656094"/>
    <lineage>
        <taxon>Bacteria</taxon>
        <taxon>Pseudomonadati</taxon>
        <taxon>Pseudomonadota</taxon>
        <taxon>Gammaproteobacteria</taxon>
        <taxon>Alteromonadales</taxon>
        <taxon>Alteromonadaceae</taxon>
        <taxon>Alteromonas/Salinimonas group</taxon>
        <taxon>Alteromonas</taxon>
    </lineage>
</organism>
<dbReference type="EMBL" id="MDHN01000001">
    <property type="protein sequence ID" value="OFC72753.1"/>
    <property type="molecule type" value="Genomic_DNA"/>
</dbReference>
<dbReference type="Proteomes" id="UP000175691">
    <property type="component" value="Unassembled WGS sequence"/>
</dbReference>
<dbReference type="RefSeq" id="WP_070123149.1">
    <property type="nucleotide sequence ID" value="NZ_MDHN01000001.1"/>
</dbReference>
<sequence>MTPWLLQDFDVGDISCQIIEFSVQGYQYVMIFNRIDASRSEELIAKQAEELGVEYRENSYEVKFDLRENFENDTFFTPPSAHINATSMKELGRIIKELLDFHYRNSNAEAYYCVAETMKLKRFYDRLANLYAQELYFTVNPNLGEEGLGYEITTPSYKS</sequence>
<dbReference type="OrthoDB" id="7060451at2"/>
<proteinExistence type="predicted"/>
<dbReference type="AlphaFoldDB" id="A0A1E7ZGU5"/>
<keyword evidence="2" id="KW-1185">Reference proteome</keyword>
<evidence type="ECO:0000313" key="2">
    <source>
        <dbReference type="Proteomes" id="UP000175691"/>
    </source>
</evidence>
<gene>
    <name evidence="1" type="ORF">BFC18_00045</name>
</gene>
<comment type="caution">
    <text evidence="1">The sequence shown here is derived from an EMBL/GenBank/DDBJ whole genome shotgun (WGS) entry which is preliminary data.</text>
</comment>
<reference evidence="1 2" key="1">
    <citation type="submission" date="2016-08" db="EMBL/GenBank/DDBJ databases">
        <authorList>
            <person name="Seilhamer J.J."/>
        </authorList>
    </citation>
    <scope>NUCLEOTIDE SEQUENCE [LARGE SCALE GENOMIC DNA]</scope>
    <source>
        <strain evidence="1 2">KCTC 42603</strain>
    </source>
</reference>
<protein>
    <submittedName>
        <fullName evidence="1">Uncharacterized protein</fullName>
    </submittedName>
</protein>